<dbReference type="AlphaFoldDB" id="X1CJK9"/>
<evidence type="ECO:0000259" key="1">
    <source>
        <dbReference type="Pfam" id="PF00149"/>
    </source>
</evidence>
<dbReference type="Pfam" id="PF00149">
    <property type="entry name" value="Metallophos"/>
    <property type="match status" value="1"/>
</dbReference>
<protein>
    <recommendedName>
        <fullName evidence="1">Calcineurin-like phosphoesterase domain-containing protein</fullName>
    </recommendedName>
</protein>
<dbReference type="SUPFAM" id="SSF56300">
    <property type="entry name" value="Metallo-dependent phosphatases"/>
    <property type="match status" value="1"/>
</dbReference>
<comment type="caution">
    <text evidence="2">The sequence shown here is derived from an EMBL/GenBank/DDBJ whole genome shotgun (WGS) entry which is preliminary data.</text>
</comment>
<sequence length="152" mass="17215">MGIVSVYSFYNVTQKPIVKEIEIEIEKLPQRLSGFTIIQLSDLHLNFLKSTKWLDRIVGETNNLKPDLVVIAGDLIDADPCEFTEFCEVLKRLNSKYGVFAITGNHEYYAGIDKFLRAAEKSNITVLRNEKITVADSIELVGIDDNTGRRFS</sequence>
<feature type="non-terminal residue" evidence="2">
    <location>
        <position position="152"/>
    </location>
</feature>
<gene>
    <name evidence="2" type="ORF">S01H4_38657</name>
</gene>
<dbReference type="InterPro" id="IPR004843">
    <property type="entry name" value="Calcineurin-like_PHP"/>
</dbReference>
<accession>X1CJK9</accession>
<name>X1CJK9_9ZZZZ</name>
<dbReference type="InterPro" id="IPR029052">
    <property type="entry name" value="Metallo-depent_PP-like"/>
</dbReference>
<dbReference type="PANTHER" id="PTHR31302">
    <property type="entry name" value="TRANSMEMBRANE PROTEIN WITH METALLOPHOSPHOESTERASE DOMAIN-RELATED"/>
    <property type="match status" value="1"/>
</dbReference>
<dbReference type="Gene3D" id="3.60.21.10">
    <property type="match status" value="1"/>
</dbReference>
<organism evidence="2">
    <name type="scientific">marine sediment metagenome</name>
    <dbReference type="NCBI Taxonomy" id="412755"/>
    <lineage>
        <taxon>unclassified sequences</taxon>
        <taxon>metagenomes</taxon>
        <taxon>ecological metagenomes</taxon>
    </lineage>
</organism>
<reference evidence="2" key="1">
    <citation type="journal article" date="2014" name="Front. Microbiol.">
        <title>High frequency of phylogenetically diverse reductive dehalogenase-homologous genes in deep subseafloor sedimentary metagenomes.</title>
        <authorList>
            <person name="Kawai M."/>
            <person name="Futagami T."/>
            <person name="Toyoda A."/>
            <person name="Takaki Y."/>
            <person name="Nishi S."/>
            <person name="Hori S."/>
            <person name="Arai W."/>
            <person name="Tsubouchi T."/>
            <person name="Morono Y."/>
            <person name="Uchiyama I."/>
            <person name="Ito T."/>
            <person name="Fujiyama A."/>
            <person name="Inagaki F."/>
            <person name="Takami H."/>
        </authorList>
    </citation>
    <scope>NUCLEOTIDE SEQUENCE</scope>
    <source>
        <strain evidence="2">Expedition CK06-06</strain>
    </source>
</reference>
<feature type="domain" description="Calcineurin-like phosphoesterase" evidence="1">
    <location>
        <begin position="36"/>
        <end position="129"/>
    </location>
</feature>
<proteinExistence type="predicted"/>
<dbReference type="InterPro" id="IPR051158">
    <property type="entry name" value="Metallophosphoesterase_sf"/>
</dbReference>
<dbReference type="GO" id="GO:0016787">
    <property type="term" value="F:hydrolase activity"/>
    <property type="evidence" value="ECO:0007669"/>
    <property type="project" value="InterPro"/>
</dbReference>
<dbReference type="PANTHER" id="PTHR31302:SF0">
    <property type="entry name" value="TRANSMEMBRANE PROTEIN WITH METALLOPHOSPHOESTERASE DOMAIN"/>
    <property type="match status" value="1"/>
</dbReference>
<dbReference type="EMBL" id="BART01020864">
    <property type="protein sequence ID" value="GAG93227.1"/>
    <property type="molecule type" value="Genomic_DNA"/>
</dbReference>
<evidence type="ECO:0000313" key="2">
    <source>
        <dbReference type="EMBL" id="GAG93227.1"/>
    </source>
</evidence>